<comment type="caution">
    <text evidence="1">The sequence shown here is derived from an EMBL/GenBank/DDBJ whole genome shotgun (WGS) entry which is preliminary data.</text>
</comment>
<keyword evidence="2" id="KW-1185">Reference proteome</keyword>
<organism evidence="1 2">
    <name type="scientific">Ficus carica</name>
    <name type="common">Common fig</name>
    <dbReference type="NCBI Taxonomy" id="3494"/>
    <lineage>
        <taxon>Eukaryota</taxon>
        <taxon>Viridiplantae</taxon>
        <taxon>Streptophyta</taxon>
        <taxon>Embryophyta</taxon>
        <taxon>Tracheophyta</taxon>
        <taxon>Spermatophyta</taxon>
        <taxon>Magnoliopsida</taxon>
        <taxon>eudicotyledons</taxon>
        <taxon>Gunneridae</taxon>
        <taxon>Pentapetalae</taxon>
        <taxon>rosids</taxon>
        <taxon>fabids</taxon>
        <taxon>Rosales</taxon>
        <taxon>Moraceae</taxon>
        <taxon>Ficeae</taxon>
        <taxon>Ficus</taxon>
    </lineage>
</organism>
<gene>
    <name evidence="1" type="ORF">TIFTF001_032501</name>
</gene>
<sequence>MLFVDLGISDGVVVDSGLNDASSIWGCHNLALMTGFLKFSQQNISFDQAVPIGQIVMVD</sequence>
<accession>A0AA88DWF7</accession>
<name>A0AA88DWF7_FICCA</name>
<evidence type="ECO:0000313" key="1">
    <source>
        <dbReference type="EMBL" id="GMN63422.1"/>
    </source>
</evidence>
<dbReference type="AlphaFoldDB" id="A0AA88DWF7"/>
<dbReference type="Proteomes" id="UP001187192">
    <property type="component" value="Unassembled WGS sequence"/>
</dbReference>
<reference evidence="1" key="1">
    <citation type="submission" date="2023-07" db="EMBL/GenBank/DDBJ databases">
        <title>draft genome sequence of fig (Ficus carica).</title>
        <authorList>
            <person name="Takahashi T."/>
            <person name="Nishimura K."/>
        </authorList>
    </citation>
    <scope>NUCLEOTIDE SEQUENCE</scope>
</reference>
<evidence type="ECO:0000313" key="2">
    <source>
        <dbReference type="Proteomes" id="UP001187192"/>
    </source>
</evidence>
<proteinExistence type="predicted"/>
<protein>
    <submittedName>
        <fullName evidence="1">Uncharacterized protein</fullName>
    </submittedName>
</protein>
<dbReference type="EMBL" id="BTGU01000149">
    <property type="protein sequence ID" value="GMN63422.1"/>
    <property type="molecule type" value="Genomic_DNA"/>
</dbReference>